<dbReference type="SUPFAM" id="SSF51735">
    <property type="entry name" value="NAD(P)-binding Rossmann-fold domains"/>
    <property type="match status" value="1"/>
</dbReference>
<evidence type="ECO:0000259" key="10">
    <source>
        <dbReference type="Pfam" id="PF02826"/>
    </source>
</evidence>
<keyword evidence="11" id="KW-1185">Reference proteome</keyword>
<dbReference type="FunFam" id="3.40.50.720:FF:000213">
    <property type="entry name" value="Putative 2-hydroxyacid dehydrogenase"/>
    <property type="match status" value="1"/>
</dbReference>
<dbReference type="CDD" id="cd12156">
    <property type="entry name" value="HPPR"/>
    <property type="match status" value="1"/>
</dbReference>
<gene>
    <name evidence="12" type="primary">LOC108828336</name>
</gene>
<dbReference type="KEGG" id="rsz:108828336"/>
<evidence type="ECO:0000256" key="2">
    <source>
        <dbReference type="ARBA" id="ARBA00022857"/>
    </source>
</evidence>
<dbReference type="PANTHER" id="PTHR10996">
    <property type="entry name" value="2-HYDROXYACID DEHYDROGENASE-RELATED"/>
    <property type="match status" value="1"/>
</dbReference>
<accession>A0A6J0LCZ2</accession>
<dbReference type="Pfam" id="PF02826">
    <property type="entry name" value="2-Hacid_dh_C"/>
    <property type="match status" value="1"/>
</dbReference>
<dbReference type="RefSeq" id="XP_018457494.1">
    <property type="nucleotide sequence ID" value="XM_018601992.2"/>
</dbReference>
<keyword evidence="5" id="KW-0601">Photorespiration</keyword>
<dbReference type="GO" id="GO:0016618">
    <property type="term" value="F:hydroxypyruvate reductase [NAD(P)H] activity"/>
    <property type="evidence" value="ECO:0007669"/>
    <property type="project" value="TreeGrafter"/>
</dbReference>
<evidence type="ECO:0000256" key="4">
    <source>
        <dbReference type="ARBA" id="ARBA00023027"/>
    </source>
</evidence>
<protein>
    <submittedName>
        <fullName evidence="12">Glyoxylate/hydroxypyruvate reductase A HPR2</fullName>
    </submittedName>
</protein>
<dbReference type="GO" id="GO:0030267">
    <property type="term" value="F:glyoxylate reductase (NADPH) activity"/>
    <property type="evidence" value="ECO:0007669"/>
    <property type="project" value="UniProtKB-ARBA"/>
</dbReference>
<sequence>MESIGVLMMCPMSSYLENELQKRFNLVRFWNFPETHRNSIRAVVGNASTGADAELIDDLPKLEIISSFSVGIDKIDLGKCKEKGIRVTNTPDVLTEDVADLAIGLILALLRRLCECDSYVRSGKWKYGGFQLTTKFSGKSVGILGLGRIGTAIAKRADAFSCPVSYHSRRAKPDLGYKYYPTVLELAENSDIFVVACPLTDQTRGIVNRQVMDALGAKGVDEQELVKALTEGRLGGAALDVFEQEPHVPEELFQLENVVLLPHVGSSTVETENAMADLVVSNLEAHFAGKSLLTPVV</sequence>
<dbReference type="InterPro" id="IPR006139">
    <property type="entry name" value="D-isomer_2_OHA_DH_cat_dom"/>
</dbReference>
<comment type="similarity">
    <text evidence="7">Belongs to the D-isomer specific 2-hydroxyacid dehydrogenase family. GyaR subfamily.</text>
</comment>
<evidence type="ECO:0000256" key="7">
    <source>
        <dbReference type="ARBA" id="ARBA00061400"/>
    </source>
</evidence>
<reference evidence="11" key="1">
    <citation type="journal article" date="2019" name="Database">
        <title>The radish genome database (RadishGD): an integrated information resource for radish genomics.</title>
        <authorList>
            <person name="Yu H.J."/>
            <person name="Baek S."/>
            <person name="Lee Y.J."/>
            <person name="Cho A."/>
            <person name="Mun J.H."/>
        </authorList>
    </citation>
    <scope>NUCLEOTIDE SEQUENCE [LARGE SCALE GENOMIC DNA]</scope>
    <source>
        <strain evidence="11">cv. WK10039</strain>
    </source>
</reference>
<evidence type="ECO:0000256" key="1">
    <source>
        <dbReference type="ARBA" id="ARBA00022594"/>
    </source>
</evidence>
<reference evidence="12" key="2">
    <citation type="submission" date="2025-08" db="UniProtKB">
        <authorList>
            <consortium name="RefSeq"/>
        </authorList>
    </citation>
    <scope>IDENTIFICATION</scope>
    <source>
        <tissue evidence="12">Leaf</tissue>
    </source>
</reference>
<dbReference type="Proteomes" id="UP000504610">
    <property type="component" value="Chromosome 9"/>
</dbReference>
<evidence type="ECO:0000256" key="6">
    <source>
        <dbReference type="ARBA" id="ARBA00023317"/>
    </source>
</evidence>
<dbReference type="InterPro" id="IPR006140">
    <property type="entry name" value="D-isomer_DH_NAD-bd"/>
</dbReference>
<keyword evidence="2" id="KW-0521">NADP</keyword>
<evidence type="ECO:0000313" key="11">
    <source>
        <dbReference type="Proteomes" id="UP000504610"/>
    </source>
</evidence>
<evidence type="ECO:0000256" key="8">
    <source>
        <dbReference type="RuleBase" id="RU003719"/>
    </source>
</evidence>
<dbReference type="SUPFAM" id="SSF52283">
    <property type="entry name" value="Formate/glycerate dehydrogenase catalytic domain-like"/>
    <property type="match status" value="1"/>
</dbReference>
<dbReference type="InterPro" id="IPR050223">
    <property type="entry name" value="D-isomer_2-hydroxyacid_DH"/>
</dbReference>
<dbReference type="GO" id="GO:0005829">
    <property type="term" value="C:cytosol"/>
    <property type="evidence" value="ECO:0007669"/>
    <property type="project" value="TreeGrafter"/>
</dbReference>
<evidence type="ECO:0000256" key="5">
    <source>
        <dbReference type="ARBA" id="ARBA00023238"/>
    </source>
</evidence>
<dbReference type="PANTHER" id="PTHR10996:SF178">
    <property type="entry name" value="2-HYDROXYACID DEHYDROGENASE YGL185C-RELATED"/>
    <property type="match status" value="1"/>
</dbReference>
<name>A0A6J0LCZ2_RAPSA</name>
<evidence type="ECO:0000256" key="3">
    <source>
        <dbReference type="ARBA" id="ARBA00023002"/>
    </source>
</evidence>
<dbReference type="GO" id="GO:0009854">
    <property type="term" value="P:oxidative photosynthetic carbon pathway"/>
    <property type="evidence" value="ECO:0007669"/>
    <property type="project" value="UniProtKB-KW"/>
</dbReference>
<dbReference type="GeneID" id="108828336"/>
<dbReference type="OrthoDB" id="298012at2759"/>
<evidence type="ECO:0000259" key="9">
    <source>
        <dbReference type="Pfam" id="PF00389"/>
    </source>
</evidence>
<dbReference type="PROSITE" id="PS00065">
    <property type="entry name" value="D_2_HYDROXYACID_DH_1"/>
    <property type="match status" value="1"/>
</dbReference>
<feature type="domain" description="D-isomer specific 2-hydroxyacid dehydrogenase catalytic" evidence="9">
    <location>
        <begin position="38"/>
        <end position="296"/>
    </location>
</feature>
<dbReference type="GO" id="GO:0051287">
    <property type="term" value="F:NAD binding"/>
    <property type="evidence" value="ECO:0007669"/>
    <property type="project" value="InterPro"/>
</dbReference>
<evidence type="ECO:0000313" key="12">
    <source>
        <dbReference type="RefSeq" id="XP_018457494.1"/>
    </source>
</evidence>
<dbReference type="InterPro" id="IPR036291">
    <property type="entry name" value="NAD(P)-bd_dom_sf"/>
</dbReference>
<keyword evidence="1" id="KW-0323">Glycolate pathway</keyword>
<dbReference type="InterPro" id="IPR029752">
    <property type="entry name" value="D-isomer_DH_CS1"/>
</dbReference>
<keyword evidence="4" id="KW-0520">NAD</keyword>
<keyword evidence="3 8" id="KW-0560">Oxidoreductase</keyword>
<keyword evidence="6" id="KW-0670">Pyruvate</keyword>
<proteinExistence type="inferred from homology"/>
<dbReference type="Pfam" id="PF00389">
    <property type="entry name" value="2-Hacid_dh"/>
    <property type="match status" value="1"/>
</dbReference>
<feature type="domain" description="D-isomer specific 2-hydroxyacid dehydrogenase NAD-binding" evidence="10">
    <location>
        <begin position="103"/>
        <end position="265"/>
    </location>
</feature>
<dbReference type="Gene3D" id="3.40.50.720">
    <property type="entry name" value="NAD(P)-binding Rossmann-like Domain"/>
    <property type="match status" value="2"/>
</dbReference>
<dbReference type="AlphaFoldDB" id="A0A6J0LCZ2"/>
<organism evidence="11 12">
    <name type="scientific">Raphanus sativus</name>
    <name type="common">Radish</name>
    <name type="synonym">Raphanus raphanistrum var. sativus</name>
    <dbReference type="NCBI Taxonomy" id="3726"/>
    <lineage>
        <taxon>Eukaryota</taxon>
        <taxon>Viridiplantae</taxon>
        <taxon>Streptophyta</taxon>
        <taxon>Embryophyta</taxon>
        <taxon>Tracheophyta</taxon>
        <taxon>Spermatophyta</taxon>
        <taxon>Magnoliopsida</taxon>
        <taxon>eudicotyledons</taxon>
        <taxon>Gunneridae</taxon>
        <taxon>Pentapetalae</taxon>
        <taxon>rosids</taxon>
        <taxon>malvids</taxon>
        <taxon>Brassicales</taxon>
        <taxon>Brassicaceae</taxon>
        <taxon>Brassiceae</taxon>
        <taxon>Raphanus</taxon>
    </lineage>
</organism>